<dbReference type="NCBIfam" id="NF047352">
    <property type="entry name" value="P_loop_sacsin"/>
    <property type="match status" value="1"/>
</dbReference>
<dbReference type="InterPro" id="IPR002912">
    <property type="entry name" value="ACT_dom"/>
</dbReference>
<dbReference type="Proteomes" id="UP000006643">
    <property type="component" value="Unassembled WGS sequence"/>
</dbReference>
<dbReference type="GO" id="GO:0004617">
    <property type="term" value="F:phosphoglycerate dehydrogenase activity"/>
    <property type="evidence" value="ECO:0007669"/>
    <property type="project" value="UniProtKB-EC"/>
</dbReference>
<dbReference type="EC" id="1.1.1.95" evidence="5"/>
<dbReference type="InterPro" id="IPR006139">
    <property type="entry name" value="D-isomer_2_OHA_DH_cat_dom"/>
</dbReference>
<keyword evidence="5" id="KW-0560">Oxidoreductase</keyword>
<evidence type="ECO:0000256" key="1">
    <source>
        <dbReference type="ARBA" id="ARBA00005216"/>
    </source>
</evidence>
<dbReference type="UniPathway" id="UPA00135">
    <property type="reaction ID" value="UER00196"/>
</dbReference>
<reference evidence="9" key="1">
    <citation type="journal article" date="2009" name="Nature">
        <title>Genome sequence and analysis of the Irish potato famine pathogen Phytophthora infestans.</title>
        <authorList>
            <consortium name="The Broad Institute Genome Sequencing Platform"/>
            <person name="Haas B.J."/>
            <person name="Kamoun S."/>
            <person name="Zody M.C."/>
            <person name="Jiang R.H."/>
            <person name="Handsaker R.E."/>
            <person name="Cano L.M."/>
            <person name="Grabherr M."/>
            <person name="Kodira C.D."/>
            <person name="Raffaele S."/>
            <person name="Torto-Alalibo T."/>
            <person name="Bozkurt T.O."/>
            <person name="Ah-Fong A.M."/>
            <person name="Alvarado L."/>
            <person name="Anderson V.L."/>
            <person name="Armstrong M.R."/>
            <person name="Avrova A."/>
            <person name="Baxter L."/>
            <person name="Beynon J."/>
            <person name="Boevink P.C."/>
            <person name="Bollmann S.R."/>
            <person name="Bos J.I."/>
            <person name="Bulone V."/>
            <person name="Cai G."/>
            <person name="Cakir C."/>
            <person name="Carrington J.C."/>
            <person name="Chawner M."/>
            <person name="Conti L."/>
            <person name="Costanzo S."/>
            <person name="Ewan R."/>
            <person name="Fahlgren N."/>
            <person name="Fischbach M.A."/>
            <person name="Fugelstad J."/>
            <person name="Gilroy E.M."/>
            <person name="Gnerre S."/>
            <person name="Green P.J."/>
            <person name="Grenville-Briggs L.J."/>
            <person name="Griffith J."/>
            <person name="Grunwald N.J."/>
            <person name="Horn K."/>
            <person name="Horner N.R."/>
            <person name="Hu C.H."/>
            <person name="Huitema E."/>
            <person name="Jeong D.H."/>
            <person name="Jones A.M."/>
            <person name="Jones J.D."/>
            <person name="Jones R.W."/>
            <person name="Karlsson E.K."/>
            <person name="Kunjeti S.G."/>
            <person name="Lamour K."/>
            <person name="Liu Z."/>
            <person name="Ma L."/>
            <person name="Maclean D."/>
            <person name="Chibucos M.C."/>
            <person name="McDonald H."/>
            <person name="McWalters J."/>
            <person name="Meijer H.J."/>
            <person name="Morgan W."/>
            <person name="Morris P.F."/>
            <person name="Munro C.A."/>
            <person name="O'Neill K."/>
            <person name="Ospina-Giraldo M."/>
            <person name="Pinzon A."/>
            <person name="Pritchard L."/>
            <person name="Ramsahoye B."/>
            <person name="Ren Q."/>
            <person name="Restrepo S."/>
            <person name="Roy S."/>
            <person name="Sadanandom A."/>
            <person name="Savidor A."/>
            <person name="Schornack S."/>
            <person name="Schwartz D.C."/>
            <person name="Schumann U.D."/>
            <person name="Schwessinger B."/>
            <person name="Seyer L."/>
            <person name="Sharpe T."/>
            <person name="Silvar C."/>
            <person name="Song J."/>
            <person name="Studholme D.J."/>
            <person name="Sykes S."/>
            <person name="Thines M."/>
            <person name="van de Vondervoort P.J."/>
            <person name="Phuntumart V."/>
            <person name="Wawra S."/>
            <person name="Weide R."/>
            <person name="Win J."/>
            <person name="Young C."/>
            <person name="Zhou S."/>
            <person name="Fry W."/>
            <person name="Meyers B.C."/>
            <person name="van West P."/>
            <person name="Ristaino J."/>
            <person name="Govers F."/>
            <person name="Birch P.R."/>
            <person name="Whisson S.C."/>
            <person name="Judelson H.S."/>
            <person name="Nusbaum C."/>
        </authorList>
    </citation>
    <scope>NUCLEOTIDE SEQUENCE [LARGE SCALE GENOMIC DNA]</scope>
    <source>
        <strain evidence="9">T30-4</strain>
    </source>
</reference>
<dbReference type="Pfam" id="PF01842">
    <property type="entry name" value="ACT"/>
    <property type="match status" value="1"/>
</dbReference>
<evidence type="ECO:0000256" key="4">
    <source>
        <dbReference type="ARBA" id="ARBA00048731"/>
    </source>
</evidence>
<evidence type="ECO:0000259" key="7">
    <source>
        <dbReference type="PROSITE" id="PS51671"/>
    </source>
</evidence>
<feature type="compositionally biased region" description="Polar residues" evidence="6">
    <location>
        <begin position="1098"/>
        <end position="1113"/>
    </location>
</feature>
<dbReference type="GeneID" id="9476727"/>
<dbReference type="SUPFAM" id="SSF55021">
    <property type="entry name" value="ACT-like"/>
    <property type="match status" value="1"/>
</dbReference>
<gene>
    <name evidence="8" type="ORF">PITG_00133</name>
</gene>
<dbReference type="Pfam" id="PF00389">
    <property type="entry name" value="2-Hacid_dh"/>
    <property type="match status" value="1"/>
</dbReference>
<dbReference type="Gene3D" id="3.30.565.10">
    <property type="entry name" value="Histidine kinase-like ATPase, C-terminal domain"/>
    <property type="match status" value="1"/>
</dbReference>
<dbReference type="Gene3D" id="3.30.1330.90">
    <property type="entry name" value="D-3-phosphoglycerate dehydrogenase, domain 3"/>
    <property type="match status" value="1"/>
</dbReference>
<dbReference type="SUPFAM" id="SSF143548">
    <property type="entry name" value="Serine metabolism enzymes domain"/>
    <property type="match status" value="1"/>
</dbReference>
<dbReference type="EMBL" id="DS028118">
    <property type="protein sequence ID" value="EEY57574.1"/>
    <property type="molecule type" value="Genomic_DNA"/>
</dbReference>
<dbReference type="InterPro" id="IPR029009">
    <property type="entry name" value="ASB_dom_sf"/>
</dbReference>
<feature type="compositionally biased region" description="Polar residues" evidence="6">
    <location>
        <begin position="1167"/>
        <end position="1179"/>
    </location>
</feature>
<dbReference type="InterPro" id="IPR015422">
    <property type="entry name" value="PyrdxlP-dep_Trfase_small"/>
</dbReference>
<dbReference type="CDD" id="cd04902">
    <property type="entry name" value="ACT_3PGDH-xct"/>
    <property type="match status" value="1"/>
</dbReference>
<evidence type="ECO:0000256" key="6">
    <source>
        <dbReference type="SAM" id="MobiDB-lite"/>
    </source>
</evidence>
<feature type="domain" description="ACT" evidence="7">
    <location>
        <begin position="485"/>
        <end position="560"/>
    </location>
</feature>
<dbReference type="KEGG" id="pif:PITG_00133"/>
<keyword evidence="9" id="KW-1185">Reference proteome</keyword>
<dbReference type="GO" id="GO:0006564">
    <property type="term" value="P:L-serine biosynthetic process"/>
    <property type="evidence" value="ECO:0007669"/>
    <property type="project" value="UniProtKB-KW"/>
</dbReference>
<dbReference type="SUPFAM" id="SSF51735">
    <property type="entry name" value="NAD(P)-binding Rossmann-fold domains"/>
    <property type="match status" value="1"/>
</dbReference>
<feature type="compositionally biased region" description="Low complexity" evidence="6">
    <location>
        <begin position="1083"/>
        <end position="1097"/>
    </location>
</feature>
<dbReference type="InterPro" id="IPR015424">
    <property type="entry name" value="PyrdxlP-dep_Trfase"/>
</dbReference>
<dbReference type="Gene3D" id="3.40.50.720">
    <property type="entry name" value="NAD(P)-binding Rossmann-like Domain"/>
    <property type="match status" value="2"/>
</dbReference>
<evidence type="ECO:0000256" key="5">
    <source>
        <dbReference type="RuleBase" id="RU363003"/>
    </source>
</evidence>
<evidence type="ECO:0000256" key="2">
    <source>
        <dbReference type="ARBA" id="ARBA00005854"/>
    </source>
</evidence>
<name>D0MSZ0_PHYIT</name>
<dbReference type="RefSeq" id="XP_002908760.1">
    <property type="nucleotide sequence ID" value="XM_002908714.1"/>
</dbReference>
<dbReference type="Gene3D" id="3.30.70.260">
    <property type="match status" value="1"/>
</dbReference>
<sequence>MLRRALWTRGSRLLQIQTPSATRSFHRSPAAMARVLCSDPIDPVCPELLRAAGHEVTAVPAALSHAELVAQVPDYDVLIVRSGSKVDRVVLDAAQKLTLIGRAGTGVDNIDMVNATKQGVLVMNTPFGNTISAAELTVGLISAVSRLGHAASEAAVRNSEIHGKTLGIVGLGRIGREVATRCNAFGMNVVGYDPILSNGSAKAHGIEPVSLDELFSRSDYISLHVPLNANTKHLVNAQRLALCKDGIKLINGARAGLIDHQALLEAIESGKVAGMAFDILAPSPASDVWKKLVSHENVIVTPHIGALTTDAQQKVARDLAYKVNDALAGKSFKGVLNAPNIDFGKREEFMPLLSLAEKLGSMQAQLLDDSRLKRVLVIAEGPKVTSSELSGQLVKGVLKGLLSHMLEEEVTFTNAKQLADVMGIQTVEHKHDEASGSSFSDQLTVIFEKENGTSKKITGTVFGKSQLRFVSFDDLPMDAIPSGSMLLFNNTDQPGVLHKVTSVLAKHQINIGNFGLAREKATAAAVSVLNVDEAIPDVVMDELEALGMLTDLRRVNLLELNTAVSGGVWEKFLKPSVTDDDENADAVDGEAGVAVVRHPKPRVKPASPNFGSGPCKKRPGYSLASIPDIVLGRSHRSKLGKGLLEEAIARTKKILKLPEDYHLGIVPASDTGAFEMAMWSMLGERPVDVCYWESFGKQWFKDVTTELKLDTVREFGAPFGQLPDLSQVNCDHDVLFTWNGTTSGVRVPNADWIPDDRKGLIFNDATSAAFAMEMPWNKIDVCTFSWQKVLGGEGGHGVIILSPRAVERLESFVPENRPIPKIFRMTNAGTGKLLKGIFEGSTINTPSMLCVEDYLDALRWTESVGGQDGLIAISQRNLKVVEDFAAENSRWFKFLAEDKAIRSNTSVCLLIDGLSKDEVKQMQALLEREQVAYDIGSYRDAPPGLRIWCGATVETKDLEALLPWIKWAYLEQDRMSVRSCSPNMSRQPVSQNQRDVPRHVAIRNGADTQPLRVNTLLTSEGQFHGLQPRSEYSQDLPPLEERRQVVANRGVAQDIQGNEDVGYDAEFEEDGEQESTDISTDNGESSGSSLEQLEPQQWSEMSPTQTAELSGENQGEVPCRVSWCTHAGNLHGLCWAHGGAMRGGRSGRGNWQRFQQQQHGEERGGSYASNQQGYYQPSHQHPRASPQVQRDVVAFIEAFRANQSSPSAPPNALTLDVVVRAICSHFHVNAFEELMGTSALQLPALRQLHTVNQRVWTFVTCFMQSRRINTLFECHQAFLQHEGLRSFHELKLGNSFLHTEAVQHLYHSPRAMLTVTTRDVLTFLRQFEEMLGHDAFRASSHVDLNEFLQFLAQQYRQPNAQAMGVAIDPSGFGVYVGMLRRVANYEMKEMKTLEQQFQREVAEQMFRLTKEKFSDENRKRALEKLLEKSNLPSENEGQPQRRGGNKSMQSLSLDMLKRVTDVDVYLDNALRRKAAADMKNQQQFRKPISSQEIAETDAKLRNQLTRFLMSSQKSKHHSRLKVVTWVICSIMAKTYALLLSDDKIPDESVGEECGGKEDDDSEKEECDCCCVGNESCTCSCTCKCHVESEDEEEDRDEQGETKTPDFPVMPRDPFATRFAKLNKEVDVTLEDVKTQADSFVDAQQCETQPQTAKDVLLTLSSLEKHLIGKFAAKNDAVLWAGRQSVLELLPELLDDESSAAKWLQKLLQSSEPSGDSMDASQMMSEKRLEDVLPFLRECCATISSSATLSSLSNEKQQQWITRRLSVELGRVFVQDSGLPSVEEMVKLAETRDETCIVKYAGSLDLNHGSDSVEETGELGQKTLTDQALEKLRTCPFLVDVSLYMDWPERYAPLCGPLLSFIRVHEMILLDHAPSSNFMFVSCVNGAIVRVNEKSTPSDLELLLTRAQQEKTRVSASVVAVHLVSMLVTCKGQANFPKQLVQAHLRAYLSSFAKHGDYPKRFLLEILLETPVEFADFVVALLLSVLGQSVSTNEYAVADQLWKTCTSDAERKALVFVSSHSSASLWKDQTEKWCAVREDLTAIIDGDVSKTTAVSSIDVADSGDDDVVGSVLEAVDAEVPSFSVDQEMEEVSVIETSTSGSCRSFIEDLRKKQFGVGLEIQDEATTSVLLIQQQRLERALKRLSDELYSESTHFVLELLQNADDNTYDDAVVPLGEFTLTNDKEIVFYNNEQGFTRANIQAICDVGASTKAAVDSEASIGKKGIGFKSVFKVADDPQVHSNGFHICFHAKNSNHGTGMGYILPYWLDDTTQWRQRRGTTFVLPLNDASVQRVDDISQSLMAFEPSVLLFLRRIRELRLLDSVRQHSLHFLKKETRLQTNSKLVKLYSQVKSESSVEVTQQKWLVVKETLEPPQLFHRSHTTEIALAFPVDDFKGDRPPLQQVFCYLPLRSYGFRFILQGDFEIPSSREAITNGSDWNEWLVSKFPKLMRAAVHSYVSTLPTDESRIAAIAHLLSLLPLESEVQAPFRSIIPEMMRELRQLKWLASTSLSSELYKPMELVDCSELAGTSESTVMLLEALSEDVLASTGNKRFLHATLSQAMTTSMKNQLRVEQLHASHLMRVLSLSMEKNDINWTVKVLALLAKLWRKDRHSSLLRQELRLIKCFPLHKDSAEGVVKWVSLADCHDSLFVSEDSAGSGTSYAFFGDLHILDDSFTKAVNKSTRLRTFLLKDVGVHVMEDHELIRHHVLPKMTELRSSSDDKLDVGAVMEYGRFLVSHLATCRDCSMHAEVKANTAVATSSGRVVAVESSTLFVVLPSSYGEMGALVQWIKTKVEADDNALAIVSGDYFMDTNSGKDLVDEKWQKLLVDVCHLPMLFDAASLVSDVRSQAGMKQILQWIEGEDDVAMKRNMSTCLAQYMDKRWRANDDSSADAEDQDNAIALWRQYRWLEGSDAQFHRSTDLWLATETVTRLFTPAMVTLSSVVWKNEDFSRRILGVKSTATVADVLVVLSADSTAVSSLDLDRVTCLYSFLWDESKKSTECSAEVKKMTAIFIPADTGEKNRFIDAKSAVWSSTAHYGELVALETLYPKRLCEFFTDICGVQRKPSVSFLCDKISEQQGTFSTKRSGHESFKLWRKKLRPLLCVLSKKLKKRSLSKAELKEIKKTLKATSWLPVRCVSGSSCDLVLCSVKDQPIQATTESERKLQKLLLSLAKETCTDEGSRRTEDIKVLQLDSLADDEDLDALLSFAKVSTLSSHLETHATTWCKVLASFATSCQLDKKGKKKLVKFGQLVVKFWARAFSSDDSEFRTSVQHLELFPTIDKQQWTSASELYVNDQTELSKEDLQFGQDQLQVLGLFPWSYFVPSEDNSEATRVRKFLVHSCGLKSLKENLQYEVSVLSSMHPASDAFHAKIRTAFAVAQRCLFHNHRHLYDQLEHEAIATLALELQCVLVDGRDGFQVVYRVGSSFSLRRRVDVQFRCFLDVAKSTLYLQSVTGEEETSALLSVLMELCRKLFGVQVVSNVANLLYLGLLQPNAMMREQWLQETQLLPPLPASEAERLWVQVDDVGVSTSSLLGHKRAVEDMEDGEIDAEEACTKMPYTQPYQGAQVPSLPSSNYRHDMQRPSYPPVPVNRGVEQASYHPPLPPSGPGMQSLSLSNTMTKEEREAIGRWGEEGSRT</sequence>
<dbReference type="SUPFAM" id="SSF53383">
    <property type="entry name" value="PLP-dependent transferases"/>
    <property type="match status" value="1"/>
</dbReference>
<feature type="region of interest" description="Disordered" evidence="6">
    <location>
        <begin position="1145"/>
        <end position="1187"/>
    </location>
</feature>
<keyword evidence="5" id="KW-0718">Serine biosynthesis</keyword>
<dbReference type="OrthoDB" id="1262810at2759"/>
<evidence type="ECO:0000313" key="8">
    <source>
        <dbReference type="EMBL" id="EEY57574.1"/>
    </source>
</evidence>
<dbReference type="InterPro" id="IPR006271">
    <property type="entry name" value="Pser_aminoTfrase_methanosarc"/>
</dbReference>
<dbReference type="InterPro" id="IPR015421">
    <property type="entry name" value="PyrdxlP-dep_Trfase_major"/>
</dbReference>
<dbReference type="eggNOG" id="KOG0068">
    <property type="taxonomic scope" value="Eukaryota"/>
</dbReference>
<dbReference type="PANTHER" id="PTHR32387:SF0">
    <property type="entry name" value="PROTEIN NO VEIN"/>
    <property type="match status" value="1"/>
</dbReference>
<dbReference type="GO" id="GO:0004648">
    <property type="term" value="F:O-phospho-L-serine:2-oxoglutarate aminotransferase activity"/>
    <property type="evidence" value="ECO:0007669"/>
    <property type="project" value="InterPro"/>
</dbReference>
<dbReference type="InterPro" id="IPR045626">
    <property type="entry name" value="PGDH_ASB_dom"/>
</dbReference>
<dbReference type="PANTHER" id="PTHR32387">
    <property type="entry name" value="WU:FJ29H11"/>
    <property type="match status" value="1"/>
</dbReference>
<dbReference type="InterPro" id="IPR029752">
    <property type="entry name" value="D-isomer_DH_CS1"/>
</dbReference>
<dbReference type="Gene3D" id="3.40.640.10">
    <property type="entry name" value="Type I PLP-dependent aspartate aminotransferase-like (Major domain)"/>
    <property type="match status" value="1"/>
</dbReference>
<dbReference type="GO" id="GO:0051287">
    <property type="term" value="F:NAD binding"/>
    <property type="evidence" value="ECO:0007669"/>
    <property type="project" value="UniProtKB-UniRule"/>
</dbReference>
<dbReference type="OMA" id="MGYILPY"/>
<dbReference type="eggNOG" id="KOG2790">
    <property type="taxonomic scope" value="Eukaryota"/>
</dbReference>
<comment type="similarity">
    <text evidence="2 5">Belongs to the D-isomer specific 2-hydroxyacid dehydrogenase family.</text>
</comment>
<evidence type="ECO:0000313" key="9">
    <source>
        <dbReference type="Proteomes" id="UP000006643"/>
    </source>
</evidence>
<organism evidence="8 9">
    <name type="scientific">Phytophthora infestans (strain T30-4)</name>
    <name type="common">Potato late blight agent</name>
    <dbReference type="NCBI Taxonomy" id="403677"/>
    <lineage>
        <taxon>Eukaryota</taxon>
        <taxon>Sar</taxon>
        <taxon>Stramenopiles</taxon>
        <taxon>Oomycota</taxon>
        <taxon>Peronosporomycetes</taxon>
        <taxon>Peronosporales</taxon>
        <taxon>Peronosporaceae</taxon>
        <taxon>Phytophthora</taxon>
    </lineage>
</organism>
<keyword evidence="8" id="KW-0808">Transferase</keyword>
<dbReference type="VEuPathDB" id="FungiDB:PITG_00133"/>
<dbReference type="PROSITE" id="PS00065">
    <property type="entry name" value="D_2_HYDROXYACID_DH_1"/>
    <property type="match status" value="1"/>
</dbReference>
<dbReference type="InterPro" id="IPR036291">
    <property type="entry name" value="NAD(P)-bd_dom_sf"/>
</dbReference>
<dbReference type="NCBIfam" id="TIGR01365">
    <property type="entry name" value="serC_2"/>
    <property type="match status" value="1"/>
</dbReference>
<protein>
    <recommendedName>
        <fullName evidence="5">D-3-phosphoglycerate dehydrogenase</fullName>
        <ecNumber evidence="5">1.1.1.95</ecNumber>
    </recommendedName>
</protein>
<feature type="region of interest" description="Disordered" evidence="6">
    <location>
        <begin position="1425"/>
        <end position="1448"/>
    </location>
</feature>
<evidence type="ECO:0000256" key="3">
    <source>
        <dbReference type="ARBA" id="ARBA00023027"/>
    </source>
</evidence>
<dbReference type="CDD" id="cd01494">
    <property type="entry name" value="AAT_I"/>
    <property type="match status" value="1"/>
</dbReference>
<accession>D0MSZ0</accession>
<dbReference type="NCBIfam" id="TIGR01327">
    <property type="entry name" value="PGDH"/>
    <property type="match status" value="1"/>
</dbReference>
<dbReference type="InterPro" id="IPR036890">
    <property type="entry name" value="HATPase_C_sf"/>
</dbReference>
<dbReference type="InterPro" id="IPR052957">
    <property type="entry name" value="Auxin_embryo_med"/>
</dbReference>
<dbReference type="InterPro" id="IPR006140">
    <property type="entry name" value="D-isomer_DH_NAD-bd"/>
</dbReference>
<feature type="compositionally biased region" description="Polar residues" evidence="6">
    <location>
        <begin position="3607"/>
        <end position="3617"/>
    </location>
</feature>
<dbReference type="InParanoid" id="D0MSZ0"/>
<comment type="catalytic activity">
    <reaction evidence="4 5">
        <text>(2R)-3-phosphoglycerate + NAD(+) = 3-phosphooxypyruvate + NADH + H(+)</text>
        <dbReference type="Rhea" id="RHEA:12641"/>
        <dbReference type="ChEBI" id="CHEBI:15378"/>
        <dbReference type="ChEBI" id="CHEBI:18110"/>
        <dbReference type="ChEBI" id="CHEBI:57540"/>
        <dbReference type="ChEBI" id="CHEBI:57945"/>
        <dbReference type="ChEBI" id="CHEBI:58272"/>
        <dbReference type="EC" id="1.1.1.95"/>
    </reaction>
</comment>
<keyword evidence="3 5" id="KW-0520">NAD</keyword>
<feature type="region of interest" description="Disordered" evidence="6">
    <location>
        <begin position="3579"/>
        <end position="3635"/>
    </location>
</feature>
<keyword evidence="5" id="KW-0028">Amino-acid biosynthesis</keyword>
<dbReference type="SUPFAM" id="SSF55874">
    <property type="entry name" value="ATPase domain of HSP90 chaperone/DNA topoisomerase II/histidine kinase"/>
    <property type="match status" value="1"/>
</dbReference>
<dbReference type="PROSITE" id="PS51671">
    <property type="entry name" value="ACT"/>
    <property type="match status" value="1"/>
</dbReference>
<dbReference type="InterPro" id="IPR045865">
    <property type="entry name" value="ACT-like_dom_sf"/>
</dbReference>
<proteinExistence type="inferred from homology"/>
<comment type="pathway">
    <text evidence="1 5">Amino-acid biosynthesis; L-serine biosynthesis; L-serine from 3-phospho-D-glycerate: step 1/3.</text>
</comment>
<keyword evidence="8" id="KW-0032">Aminotransferase</keyword>
<dbReference type="NCBIfam" id="NF002841">
    <property type="entry name" value="PRK03080.1-2"/>
    <property type="match status" value="1"/>
</dbReference>
<dbReference type="HOGENOM" id="CLU_000228_1_0_1"/>
<dbReference type="Pfam" id="PF02826">
    <property type="entry name" value="2-Hacid_dh_C"/>
    <property type="match status" value="1"/>
</dbReference>
<dbReference type="InterPro" id="IPR006236">
    <property type="entry name" value="PGDH"/>
</dbReference>
<dbReference type="CDD" id="cd12173">
    <property type="entry name" value="PGDH_4"/>
    <property type="match status" value="1"/>
</dbReference>
<dbReference type="SUPFAM" id="SSF52283">
    <property type="entry name" value="Formate/glycerate dehydrogenase catalytic domain-like"/>
    <property type="match status" value="1"/>
</dbReference>
<dbReference type="STRING" id="403677.D0MSZ0"/>
<feature type="region of interest" description="Disordered" evidence="6">
    <location>
        <begin position="1067"/>
        <end position="1113"/>
    </location>
</feature>
<dbReference type="Pfam" id="PF19304">
    <property type="entry name" value="PGDH_inter"/>
    <property type="match status" value="1"/>
</dbReference>
<dbReference type="Gene3D" id="3.90.1150.10">
    <property type="entry name" value="Aspartate Aminotransferase, domain 1"/>
    <property type="match status" value="1"/>
</dbReference>
<feature type="compositionally biased region" description="Basic and acidic residues" evidence="6">
    <location>
        <begin position="3618"/>
        <end position="3635"/>
    </location>
</feature>